<dbReference type="SUPFAM" id="SSF56672">
    <property type="entry name" value="DNA/RNA polymerases"/>
    <property type="match status" value="1"/>
</dbReference>
<reference evidence="12" key="1">
    <citation type="submission" date="2011-08" db="EMBL/GenBank/DDBJ databases">
        <title>The draft genome of Latimeria chalumnae.</title>
        <authorList>
            <person name="Di Palma F."/>
            <person name="Alfoldi J."/>
            <person name="Johnson J."/>
            <person name="Berlin A."/>
            <person name="Gnerre S."/>
            <person name="Jaffe D."/>
            <person name="MacCallum I."/>
            <person name="Young S."/>
            <person name="Walker B.J."/>
            <person name="Lander E."/>
            <person name="Lindblad-Toh K."/>
        </authorList>
    </citation>
    <scope>NUCLEOTIDE SEQUENCE [LARGE SCALE GENOMIC DNA]</scope>
    <source>
        <strain evidence="12">Wild caught</strain>
    </source>
</reference>
<dbReference type="EMBL" id="AFYH01165228">
    <property type="status" value="NOT_ANNOTATED_CDS"/>
    <property type="molecule type" value="Genomic_DNA"/>
</dbReference>
<dbReference type="FunFam" id="3.10.20.370:FF:000001">
    <property type="entry name" value="Retrovirus-related Pol polyprotein from transposon 17.6-like protein"/>
    <property type="match status" value="1"/>
</dbReference>
<dbReference type="SUPFAM" id="SSF53098">
    <property type="entry name" value="Ribonuclease H-like"/>
    <property type="match status" value="1"/>
</dbReference>
<evidence type="ECO:0000256" key="2">
    <source>
        <dbReference type="ARBA" id="ARBA00022679"/>
    </source>
</evidence>
<dbReference type="InterPro" id="IPR000477">
    <property type="entry name" value="RT_dom"/>
</dbReference>
<dbReference type="CDD" id="cd01647">
    <property type="entry name" value="RT_LTR"/>
    <property type="match status" value="1"/>
</dbReference>
<name>H3ARR4_LATCH</name>
<comment type="similarity">
    <text evidence="1">Belongs to the beta type-B retroviral polymerase family. HERV class-II K(HML-2) pol subfamily.</text>
</comment>
<dbReference type="eggNOG" id="KOG0017">
    <property type="taxonomic scope" value="Eukaryota"/>
</dbReference>
<keyword evidence="3" id="KW-0548">Nucleotidyltransferase</keyword>
<reference evidence="11" key="3">
    <citation type="submission" date="2025-09" db="UniProtKB">
        <authorList>
            <consortium name="Ensembl"/>
        </authorList>
    </citation>
    <scope>IDENTIFICATION</scope>
</reference>
<dbReference type="InterPro" id="IPR001584">
    <property type="entry name" value="Integrase_cat-core"/>
</dbReference>
<sequence length="883" mass="98966">MANYVKIDEFKEGESWTEYTERLGHYFIANDIDNETKRKAILFTVCGSKTYSLIKSLMLPASPANKSFKEIVDLVEAHCSPKPNKIIACHHFYKRDRQPGESVVTYVAALHRLTEYCEHGNIFWMTCSEIGCMETATKNAENLKSEGQPAISPLHLLQSQKGGQARCARLRSGRNNLKVEGIDLTMGIDTGASVSVVGETTYNRLGRPKLKATKTVLRTYTGEPIKVLGEAQMWVSYQGQAVMVPLIVLGDGPSLLGRNWLNKIQLSWKEIKHVTTALMKSSEIAGQFLTFFQEGMGTLRGIKAIYVDSQVPPKFFKARVVPFALKMRVEGELKRLQEEGIISPVQFSDWAVLIVPIRKPNGDIRICGNYKLTVNQAARLDKYPISRAEELFAVLSRGKTFTKLDLSQAYAQTEVDEESRKFVTINTHKELFQYNCLPYGVASAPAIFQQVMDSLLQGISKVVVYLEEEPARNLQEVLKKLASAGLHLKKVRCKFGVLSVVYLGHKTDVTGLHPIQTSELKSFLGMLQYYAKFMPNLSAIKDQQQAYEESKRLLQSSRVLVHYEPEKELFLACDASPYGLGAVLSHKNQDGTDQSIAHASWSLNAAGQNYSQLDKESLSIMFGIQRFHQYVYGRPVTILTDHKPLISIFSPEKATPSTASAWIQRWSLKLATYNYTLQYRQGRTHANVDALSCLPLPEIQEVPPAAIKETGTLYGSGCLLWGSRVVVPLTLQEQVLSELHNGHACFVWWPKVDMDIETKVKQCNACQQTRDVPLRLPYIAGDPERPWSRIHIDYASPFMGKMSLVVVDAHSKWLEVLPVLSATAAVTIEKLRFILATHGLPDALVSDNAPVFTCEKFRSFCERNGIKHIRVAPYHLASNGLAE</sequence>
<keyword evidence="7" id="KW-0695">RNA-directed DNA polymerase</keyword>
<keyword evidence="5" id="KW-0255">Endonuclease</keyword>
<dbReference type="InterPro" id="IPR021109">
    <property type="entry name" value="Peptidase_aspartic_dom_sf"/>
</dbReference>
<keyword evidence="6" id="KW-0378">Hydrolase</keyword>
<keyword evidence="4" id="KW-0540">Nuclease</keyword>
<reference evidence="11" key="2">
    <citation type="submission" date="2025-08" db="UniProtKB">
        <authorList>
            <consortium name="Ensembl"/>
        </authorList>
    </citation>
    <scope>IDENTIFICATION</scope>
</reference>
<dbReference type="PANTHER" id="PTHR37984:SF13">
    <property type="entry name" value="RIBONUCLEASE H"/>
    <property type="match status" value="1"/>
</dbReference>
<dbReference type="InterPro" id="IPR001995">
    <property type="entry name" value="Peptidase_A2_cat"/>
</dbReference>
<dbReference type="InterPro" id="IPR012337">
    <property type="entry name" value="RNaseH-like_sf"/>
</dbReference>
<dbReference type="GO" id="GO:0003676">
    <property type="term" value="F:nucleic acid binding"/>
    <property type="evidence" value="ECO:0007669"/>
    <property type="project" value="InterPro"/>
</dbReference>
<dbReference type="GO" id="GO:0004190">
    <property type="term" value="F:aspartic-type endopeptidase activity"/>
    <property type="evidence" value="ECO:0007669"/>
    <property type="project" value="InterPro"/>
</dbReference>
<feature type="domain" description="Peptidase A2" evidence="8">
    <location>
        <begin position="184"/>
        <end position="260"/>
    </location>
</feature>
<evidence type="ECO:0000259" key="8">
    <source>
        <dbReference type="PROSITE" id="PS50175"/>
    </source>
</evidence>
<evidence type="ECO:0000256" key="3">
    <source>
        <dbReference type="ARBA" id="ARBA00022695"/>
    </source>
</evidence>
<dbReference type="InterPro" id="IPR050951">
    <property type="entry name" value="Retrovirus_Pol_polyprotein"/>
</dbReference>
<dbReference type="Pfam" id="PF00078">
    <property type="entry name" value="RVT_1"/>
    <property type="match status" value="1"/>
</dbReference>
<dbReference type="SUPFAM" id="SSF50630">
    <property type="entry name" value="Acid proteases"/>
    <property type="match status" value="1"/>
</dbReference>
<dbReference type="Pfam" id="PF17917">
    <property type="entry name" value="RT_RNaseH"/>
    <property type="match status" value="1"/>
</dbReference>
<evidence type="ECO:0000313" key="12">
    <source>
        <dbReference type="Proteomes" id="UP000008672"/>
    </source>
</evidence>
<dbReference type="InParanoid" id="H3ARR4"/>
<dbReference type="GO" id="GO:0006508">
    <property type="term" value="P:proteolysis"/>
    <property type="evidence" value="ECO:0007669"/>
    <property type="project" value="InterPro"/>
</dbReference>
<dbReference type="GO" id="GO:0004519">
    <property type="term" value="F:endonuclease activity"/>
    <property type="evidence" value="ECO:0007669"/>
    <property type="project" value="UniProtKB-KW"/>
</dbReference>
<dbReference type="Gene3D" id="2.40.70.10">
    <property type="entry name" value="Acid Proteases"/>
    <property type="match status" value="1"/>
</dbReference>
<dbReference type="Gene3D" id="3.30.420.10">
    <property type="entry name" value="Ribonuclease H-like superfamily/Ribonuclease H"/>
    <property type="match status" value="1"/>
</dbReference>
<dbReference type="GeneTree" id="ENSGT00940000166838"/>
<dbReference type="AlphaFoldDB" id="H3ARR4"/>
<feature type="domain" description="Reverse transcriptase" evidence="9">
    <location>
        <begin position="338"/>
        <end position="528"/>
    </location>
</feature>
<evidence type="ECO:0000256" key="1">
    <source>
        <dbReference type="ARBA" id="ARBA00010879"/>
    </source>
</evidence>
<dbReference type="Ensembl" id="ENSLACT00000012428.1">
    <property type="protein sequence ID" value="ENSLACP00000012335.1"/>
    <property type="gene ID" value="ENSLACG00000010862.1"/>
</dbReference>
<dbReference type="PROSITE" id="PS50994">
    <property type="entry name" value="INTEGRASE"/>
    <property type="match status" value="1"/>
</dbReference>
<evidence type="ECO:0000259" key="10">
    <source>
        <dbReference type="PROSITE" id="PS50994"/>
    </source>
</evidence>
<dbReference type="GO" id="GO:0003964">
    <property type="term" value="F:RNA-directed DNA polymerase activity"/>
    <property type="evidence" value="ECO:0007669"/>
    <property type="project" value="UniProtKB-KW"/>
</dbReference>
<dbReference type="InterPro" id="IPR041373">
    <property type="entry name" value="RT_RNaseH"/>
</dbReference>
<dbReference type="Pfam" id="PF00665">
    <property type="entry name" value="rve"/>
    <property type="match status" value="1"/>
</dbReference>
<dbReference type="GO" id="GO:0015074">
    <property type="term" value="P:DNA integration"/>
    <property type="evidence" value="ECO:0007669"/>
    <property type="project" value="InterPro"/>
</dbReference>
<keyword evidence="2" id="KW-0808">Transferase</keyword>
<dbReference type="PANTHER" id="PTHR37984">
    <property type="entry name" value="PROTEIN CBG26694"/>
    <property type="match status" value="1"/>
</dbReference>
<organism evidence="11 12">
    <name type="scientific">Latimeria chalumnae</name>
    <name type="common">Coelacanth</name>
    <dbReference type="NCBI Taxonomy" id="7897"/>
    <lineage>
        <taxon>Eukaryota</taxon>
        <taxon>Metazoa</taxon>
        <taxon>Chordata</taxon>
        <taxon>Craniata</taxon>
        <taxon>Vertebrata</taxon>
        <taxon>Euteleostomi</taxon>
        <taxon>Coelacanthiformes</taxon>
        <taxon>Coelacanthidae</taxon>
        <taxon>Latimeria</taxon>
    </lineage>
</organism>
<dbReference type="InterPro" id="IPR036397">
    <property type="entry name" value="RNaseH_sf"/>
</dbReference>
<accession>H3ARR4</accession>
<feature type="domain" description="Integrase catalytic" evidence="10">
    <location>
        <begin position="782"/>
        <end position="883"/>
    </location>
</feature>
<dbReference type="CDD" id="cd09274">
    <property type="entry name" value="RNase_HI_RT_Ty3"/>
    <property type="match status" value="1"/>
</dbReference>
<dbReference type="Gene3D" id="3.30.70.270">
    <property type="match status" value="1"/>
</dbReference>
<dbReference type="Gene3D" id="3.10.10.10">
    <property type="entry name" value="HIV Type 1 Reverse Transcriptase, subunit A, domain 1"/>
    <property type="match status" value="1"/>
</dbReference>
<evidence type="ECO:0000256" key="5">
    <source>
        <dbReference type="ARBA" id="ARBA00022759"/>
    </source>
</evidence>
<evidence type="ECO:0000259" key="9">
    <source>
        <dbReference type="PROSITE" id="PS50878"/>
    </source>
</evidence>
<proteinExistence type="inferred from homology"/>
<dbReference type="Proteomes" id="UP000008672">
    <property type="component" value="Unassembled WGS sequence"/>
</dbReference>
<protein>
    <submittedName>
        <fullName evidence="11">Uncharacterized protein</fullName>
    </submittedName>
</protein>
<evidence type="ECO:0000256" key="4">
    <source>
        <dbReference type="ARBA" id="ARBA00022722"/>
    </source>
</evidence>
<evidence type="ECO:0000313" key="11">
    <source>
        <dbReference type="Ensembl" id="ENSLACP00000012335.1"/>
    </source>
</evidence>
<evidence type="ECO:0000256" key="6">
    <source>
        <dbReference type="ARBA" id="ARBA00022801"/>
    </source>
</evidence>
<dbReference type="OMA" id="TREHTAN"/>
<dbReference type="HOGENOM" id="CLU_000384_9_9_1"/>
<dbReference type="InterPro" id="IPR043128">
    <property type="entry name" value="Rev_trsase/Diguanyl_cyclase"/>
</dbReference>
<dbReference type="PROSITE" id="PS50175">
    <property type="entry name" value="ASP_PROT_RETROV"/>
    <property type="match status" value="1"/>
</dbReference>
<evidence type="ECO:0000256" key="7">
    <source>
        <dbReference type="ARBA" id="ARBA00022918"/>
    </source>
</evidence>
<keyword evidence="12" id="KW-1185">Reference proteome</keyword>
<dbReference type="PROSITE" id="PS50878">
    <property type="entry name" value="RT_POL"/>
    <property type="match status" value="1"/>
</dbReference>
<dbReference type="InterPro" id="IPR043502">
    <property type="entry name" value="DNA/RNA_pol_sf"/>
</dbReference>